<dbReference type="Gene3D" id="2.40.128.20">
    <property type="match status" value="1"/>
</dbReference>
<dbReference type="Gene3D" id="2.30.29.30">
    <property type="entry name" value="Pleckstrin-homology domain (PH domain)/Phosphotyrosine-binding domain (PTB)"/>
    <property type="match status" value="1"/>
</dbReference>
<feature type="region of interest" description="Disordered" evidence="1">
    <location>
        <begin position="302"/>
        <end position="322"/>
    </location>
</feature>
<sequence length="468" mass="51928">MERSERAEVGLRSSFSSHKLAGMLEKQSRWRKEWSERFFVMDEDCIKYFVSPPAFLEDTAEESRGKIHLAGLVAEIAQDVGRPYCIRVGRDLLSCKSEPEQRKWLQAINGAAGALDGPSAASESAQTRPRCTDDEDQRPGEEEQDQAPEPNLVLLRNDGPSQAVHWRQPTTVQLATPSTCILLLMDESRLGGGQALCRLALHQCHVGTSASFPAESLGGSHEPAVKSLSVKVIGADSLGKYAAFVPLILGIISVLSSMIWLWRLETSGLAVALLWHAWHWTQATPVRQITFMVEDLVKADQPHSAPEQNEAEGPVPAPREEQPNWCGTWTLDKSCSEKYENILKDMGVNYVIRKAADAKTSVLVISKSISHVTFIVKNLVTVEDVLPVDGAWVRKPVPPAGRMKGEMRLRLSKCTQNELEMVTEFPPGEGSLCDTLVVNNDRSSFSRRVVRTRSDGTELECTRVFRRT</sequence>
<dbReference type="InterPro" id="IPR011993">
    <property type="entry name" value="PH-like_dom_sf"/>
</dbReference>
<keyword evidence="2" id="KW-0812">Transmembrane</keyword>
<proteinExistence type="predicted"/>
<comment type="caution">
    <text evidence="4">The sequence shown here is derived from an EMBL/GenBank/DDBJ whole genome shotgun (WGS) entry which is preliminary data.</text>
</comment>
<dbReference type="SMART" id="SM00233">
    <property type="entry name" value="PH"/>
    <property type="match status" value="1"/>
</dbReference>
<dbReference type="CDD" id="cd00821">
    <property type="entry name" value="PH"/>
    <property type="match status" value="1"/>
</dbReference>
<evidence type="ECO:0000259" key="3">
    <source>
        <dbReference type="PROSITE" id="PS50003"/>
    </source>
</evidence>
<reference evidence="4 5" key="1">
    <citation type="submission" date="2024-02" db="EMBL/GenBank/DDBJ databases">
        <authorList>
            <person name="Chen Y."/>
            <person name="Shah S."/>
            <person name="Dougan E. K."/>
            <person name="Thang M."/>
            <person name="Chan C."/>
        </authorList>
    </citation>
    <scope>NUCLEOTIDE SEQUENCE [LARGE SCALE GENOMIC DNA]</scope>
</reference>
<keyword evidence="2" id="KW-0472">Membrane</keyword>
<keyword evidence="5" id="KW-1185">Reference proteome</keyword>
<evidence type="ECO:0000256" key="2">
    <source>
        <dbReference type="SAM" id="Phobius"/>
    </source>
</evidence>
<dbReference type="Proteomes" id="UP001642464">
    <property type="component" value="Unassembled WGS sequence"/>
</dbReference>
<feature type="domain" description="PH" evidence="3">
    <location>
        <begin position="17"/>
        <end position="113"/>
    </location>
</feature>
<evidence type="ECO:0000313" key="4">
    <source>
        <dbReference type="EMBL" id="CAK9099192.1"/>
    </source>
</evidence>
<evidence type="ECO:0000313" key="5">
    <source>
        <dbReference type="Proteomes" id="UP001642464"/>
    </source>
</evidence>
<feature type="transmembrane region" description="Helical" evidence="2">
    <location>
        <begin position="241"/>
        <end position="262"/>
    </location>
</feature>
<dbReference type="SUPFAM" id="SSF50814">
    <property type="entry name" value="Lipocalins"/>
    <property type="match status" value="1"/>
</dbReference>
<accession>A0ABP0RF33</accession>
<gene>
    <name evidence="4" type="ORF">SCF082_LOCUS46456</name>
</gene>
<protein>
    <recommendedName>
        <fullName evidence="3">PH domain-containing protein</fullName>
    </recommendedName>
</protein>
<organism evidence="4 5">
    <name type="scientific">Durusdinium trenchii</name>
    <dbReference type="NCBI Taxonomy" id="1381693"/>
    <lineage>
        <taxon>Eukaryota</taxon>
        <taxon>Sar</taxon>
        <taxon>Alveolata</taxon>
        <taxon>Dinophyceae</taxon>
        <taxon>Suessiales</taxon>
        <taxon>Symbiodiniaceae</taxon>
        <taxon>Durusdinium</taxon>
    </lineage>
</organism>
<feature type="region of interest" description="Disordered" evidence="1">
    <location>
        <begin position="114"/>
        <end position="152"/>
    </location>
</feature>
<dbReference type="InterPro" id="IPR012674">
    <property type="entry name" value="Calycin"/>
</dbReference>
<dbReference type="InterPro" id="IPR001849">
    <property type="entry name" value="PH_domain"/>
</dbReference>
<dbReference type="SUPFAM" id="SSF50729">
    <property type="entry name" value="PH domain-like"/>
    <property type="match status" value="1"/>
</dbReference>
<dbReference type="EMBL" id="CAXAMM010041396">
    <property type="protein sequence ID" value="CAK9099192.1"/>
    <property type="molecule type" value="Genomic_DNA"/>
</dbReference>
<dbReference type="Pfam" id="PF00169">
    <property type="entry name" value="PH"/>
    <property type="match status" value="1"/>
</dbReference>
<dbReference type="PROSITE" id="PS50003">
    <property type="entry name" value="PH_DOMAIN"/>
    <property type="match status" value="1"/>
</dbReference>
<name>A0ABP0RF33_9DINO</name>
<keyword evidence="2" id="KW-1133">Transmembrane helix</keyword>
<evidence type="ECO:0000256" key="1">
    <source>
        <dbReference type="SAM" id="MobiDB-lite"/>
    </source>
</evidence>